<evidence type="ECO:0000256" key="1">
    <source>
        <dbReference type="SAM" id="MobiDB-lite"/>
    </source>
</evidence>
<dbReference type="Proteomes" id="UP000828390">
    <property type="component" value="Unassembled WGS sequence"/>
</dbReference>
<reference evidence="2" key="1">
    <citation type="journal article" date="2019" name="bioRxiv">
        <title>The Genome of the Zebra Mussel, Dreissena polymorpha: A Resource for Invasive Species Research.</title>
        <authorList>
            <person name="McCartney M.A."/>
            <person name="Auch B."/>
            <person name="Kono T."/>
            <person name="Mallez S."/>
            <person name="Zhang Y."/>
            <person name="Obille A."/>
            <person name="Becker A."/>
            <person name="Abrahante J.E."/>
            <person name="Garbe J."/>
            <person name="Badalamenti J.P."/>
            <person name="Herman A."/>
            <person name="Mangelson H."/>
            <person name="Liachko I."/>
            <person name="Sullivan S."/>
            <person name="Sone E.D."/>
            <person name="Koren S."/>
            <person name="Silverstein K.A.T."/>
            <person name="Beckman K.B."/>
            <person name="Gohl D.M."/>
        </authorList>
    </citation>
    <scope>NUCLEOTIDE SEQUENCE</scope>
    <source>
        <strain evidence="2">Duluth1</strain>
        <tissue evidence="2">Whole animal</tissue>
    </source>
</reference>
<reference evidence="2" key="2">
    <citation type="submission" date="2020-11" db="EMBL/GenBank/DDBJ databases">
        <authorList>
            <person name="McCartney M.A."/>
            <person name="Auch B."/>
            <person name="Kono T."/>
            <person name="Mallez S."/>
            <person name="Becker A."/>
            <person name="Gohl D.M."/>
            <person name="Silverstein K.A.T."/>
            <person name="Koren S."/>
            <person name="Bechman K.B."/>
            <person name="Herman A."/>
            <person name="Abrahante J.E."/>
            <person name="Garbe J."/>
        </authorList>
    </citation>
    <scope>NUCLEOTIDE SEQUENCE</scope>
    <source>
        <strain evidence="2">Duluth1</strain>
        <tissue evidence="2">Whole animal</tissue>
    </source>
</reference>
<dbReference type="EMBL" id="JAIWYP010000004">
    <property type="protein sequence ID" value="KAH3833897.1"/>
    <property type="molecule type" value="Genomic_DNA"/>
</dbReference>
<feature type="compositionally biased region" description="Basic and acidic residues" evidence="1">
    <location>
        <begin position="315"/>
        <end position="324"/>
    </location>
</feature>
<dbReference type="AlphaFoldDB" id="A0A9D4QKU0"/>
<accession>A0A9D4QKU0</accession>
<gene>
    <name evidence="2" type="ORF">DPMN_107213</name>
</gene>
<evidence type="ECO:0000313" key="2">
    <source>
        <dbReference type="EMBL" id="KAH3833897.1"/>
    </source>
</evidence>
<protein>
    <submittedName>
        <fullName evidence="2">Uncharacterized protein</fullName>
    </submittedName>
</protein>
<evidence type="ECO:0000313" key="3">
    <source>
        <dbReference type="Proteomes" id="UP000828390"/>
    </source>
</evidence>
<proteinExistence type="predicted"/>
<sequence>MAYIFKHHVPFDQAPFSCSLCSFHCQTQQHLIDHITKYAPHVEEAKARGVTDLRRYLIRSENPYTVSEADIERLEDSSMEQYIEETDEGWFDVQEDTPLLPDWLSGSGPLVQSPMTLPLRHVVSSNIASRPRTTSPLTSGWVVPATAPIYRPTPKAACPMVALQVPAVSLSILTSAIPGTPLQDEPVLGLDDDYNLDFLEEEPLVPLVFTSSSAATTASEEVRRTPAKQARLSPVPPANACNEEPKRSQSETTDSAESEKLQILRNLQKMASDMTSGVERIAREMSRHNRLLDKQTDLLYRITNAVLQIRDVINKKESHKENRPSMKSVAKSVKK</sequence>
<feature type="region of interest" description="Disordered" evidence="1">
    <location>
        <begin position="315"/>
        <end position="335"/>
    </location>
</feature>
<feature type="region of interest" description="Disordered" evidence="1">
    <location>
        <begin position="215"/>
        <end position="258"/>
    </location>
</feature>
<keyword evidence="3" id="KW-1185">Reference proteome</keyword>
<name>A0A9D4QKU0_DREPO</name>
<organism evidence="2 3">
    <name type="scientific">Dreissena polymorpha</name>
    <name type="common">Zebra mussel</name>
    <name type="synonym">Mytilus polymorpha</name>
    <dbReference type="NCBI Taxonomy" id="45954"/>
    <lineage>
        <taxon>Eukaryota</taxon>
        <taxon>Metazoa</taxon>
        <taxon>Spiralia</taxon>
        <taxon>Lophotrochozoa</taxon>
        <taxon>Mollusca</taxon>
        <taxon>Bivalvia</taxon>
        <taxon>Autobranchia</taxon>
        <taxon>Heteroconchia</taxon>
        <taxon>Euheterodonta</taxon>
        <taxon>Imparidentia</taxon>
        <taxon>Neoheterodontei</taxon>
        <taxon>Myida</taxon>
        <taxon>Dreissenoidea</taxon>
        <taxon>Dreissenidae</taxon>
        <taxon>Dreissena</taxon>
    </lineage>
</organism>
<comment type="caution">
    <text evidence="2">The sequence shown here is derived from an EMBL/GenBank/DDBJ whole genome shotgun (WGS) entry which is preliminary data.</text>
</comment>